<feature type="compositionally biased region" description="Basic and acidic residues" evidence="1">
    <location>
        <begin position="269"/>
        <end position="285"/>
    </location>
</feature>
<feature type="compositionally biased region" description="Basic and acidic residues" evidence="1">
    <location>
        <begin position="145"/>
        <end position="156"/>
    </location>
</feature>
<dbReference type="SMART" id="SM00355">
    <property type="entry name" value="ZnF_C2H2"/>
    <property type="match status" value="3"/>
</dbReference>
<evidence type="ECO:0000256" key="1">
    <source>
        <dbReference type="SAM" id="MobiDB-lite"/>
    </source>
</evidence>
<feature type="region of interest" description="Disordered" evidence="1">
    <location>
        <begin position="206"/>
        <end position="401"/>
    </location>
</feature>
<keyword evidence="4" id="KW-1185">Reference proteome</keyword>
<feature type="compositionally biased region" description="Polar residues" evidence="1">
    <location>
        <begin position="106"/>
        <end position="129"/>
    </location>
</feature>
<proteinExistence type="predicted"/>
<sequence length="561" mass="60655">MLDVIQSVEYYQDDEFLTKSPLLEARIVKATPSPTPPPLVTTVVRHLPSRQSIRTRPTQGDWVLIREMDPNQPDIAQKASEQALNSDSDSDPEHGSEDDEMPDADSLNTATAPSVSNNGQSVPPTQQPTLLEVLGSAPDPKATATHRDSVIEDEVTRPFGLAADRRTSQASATRIAPNSLRPTTNGINRTPSISTALSNVSLQPPTQLTQGLANGLSQEHESATSPGLRQLTIPRPRGLSADTLPALQAPSPARDATAGSPSQQLPSFRHMDDIARSATSDHEATRSNSISFPHRQSVSSVGQSPTSIARQLSISSHSPATPFPPLSASSPMSAHELPHRGDLFLRTSGGGAFGTDARRPSHAASDNSPYTATLHSASTSDSYQSSEGLSPGAQPTPIEPRQRHMSLDGALASRVLPPPLNSGLQQQTTPHIVGCFKCDYPGCTAAPFQTQYLLNSHTNVHSSNRPHYCPVKDCPRGEGGKGFKRKNEMIRHGLVHQSPGYVCPFCPDREHKYPRPDNLQRHVRVHHTDKDKDDPQLRDVLAQRPEGGSRGRRRRVSDSGH</sequence>
<accession>A0A8J2I6M5</accession>
<comment type="caution">
    <text evidence="3">The sequence shown here is derived from an EMBL/GenBank/DDBJ whole genome shotgun (WGS) entry which is preliminary data.</text>
</comment>
<dbReference type="InterPro" id="IPR051061">
    <property type="entry name" value="Zinc_finger_trans_reg"/>
</dbReference>
<dbReference type="Proteomes" id="UP000676310">
    <property type="component" value="Unassembled WGS sequence"/>
</dbReference>
<dbReference type="InterPro" id="IPR013087">
    <property type="entry name" value="Znf_C2H2_type"/>
</dbReference>
<protein>
    <recommendedName>
        <fullName evidence="2">C2H2-type domain-containing protein</fullName>
    </recommendedName>
</protein>
<dbReference type="GeneID" id="67021153"/>
<evidence type="ECO:0000313" key="3">
    <source>
        <dbReference type="EMBL" id="CAG5179001.1"/>
    </source>
</evidence>
<reference evidence="3" key="1">
    <citation type="submission" date="2021-05" db="EMBL/GenBank/DDBJ databases">
        <authorList>
            <person name="Stam R."/>
        </authorList>
    </citation>
    <scope>NUCLEOTIDE SEQUENCE</scope>
    <source>
        <strain evidence="3">CS162</strain>
    </source>
</reference>
<feature type="compositionally biased region" description="Polar residues" evidence="1">
    <location>
        <begin position="180"/>
        <end position="191"/>
    </location>
</feature>
<dbReference type="GO" id="GO:0006357">
    <property type="term" value="P:regulation of transcription by RNA polymerase II"/>
    <property type="evidence" value="ECO:0007669"/>
    <property type="project" value="TreeGrafter"/>
</dbReference>
<name>A0A8J2I6M5_9PLEO</name>
<feature type="compositionally biased region" description="Polar residues" evidence="1">
    <location>
        <begin position="364"/>
        <end position="388"/>
    </location>
</feature>
<dbReference type="PANTHER" id="PTHR46179:SF19">
    <property type="entry name" value="C2H2 FINGER DOMAIN TRANSCRIPTION FACTOR (EUROFUNG)-RELATED"/>
    <property type="match status" value="1"/>
</dbReference>
<feature type="compositionally biased region" description="Polar residues" evidence="1">
    <location>
        <begin position="286"/>
        <end position="319"/>
    </location>
</feature>
<dbReference type="SUPFAM" id="SSF57667">
    <property type="entry name" value="beta-beta-alpha zinc fingers"/>
    <property type="match status" value="1"/>
</dbReference>
<gene>
    <name evidence="3" type="ORF">ALTATR162_LOCUS8983</name>
</gene>
<evidence type="ECO:0000259" key="2">
    <source>
        <dbReference type="SMART" id="SM00355"/>
    </source>
</evidence>
<dbReference type="GO" id="GO:0005634">
    <property type="term" value="C:nucleus"/>
    <property type="evidence" value="ECO:0007669"/>
    <property type="project" value="TreeGrafter"/>
</dbReference>
<dbReference type="AlphaFoldDB" id="A0A8J2I6M5"/>
<feature type="domain" description="C2H2-type" evidence="2">
    <location>
        <begin position="501"/>
        <end position="526"/>
    </location>
</feature>
<feature type="compositionally biased region" description="Basic and acidic residues" evidence="1">
    <location>
        <begin position="513"/>
        <end position="537"/>
    </location>
</feature>
<evidence type="ECO:0000313" key="4">
    <source>
        <dbReference type="Proteomes" id="UP000676310"/>
    </source>
</evidence>
<feature type="compositionally biased region" description="Polar residues" evidence="1">
    <location>
        <begin position="206"/>
        <end position="227"/>
    </location>
</feature>
<dbReference type="EMBL" id="CAJRGZ010000023">
    <property type="protein sequence ID" value="CAG5179001.1"/>
    <property type="molecule type" value="Genomic_DNA"/>
</dbReference>
<feature type="region of interest" description="Disordered" evidence="1">
    <location>
        <begin position="513"/>
        <end position="561"/>
    </location>
</feature>
<feature type="region of interest" description="Disordered" evidence="1">
    <location>
        <begin position="77"/>
        <end position="191"/>
    </location>
</feature>
<dbReference type="OrthoDB" id="6077919at2759"/>
<dbReference type="InterPro" id="IPR036236">
    <property type="entry name" value="Znf_C2H2_sf"/>
</dbReference>
<dbReference type="RefSeq" id="XP_043172551.1">
    <property type="nucleotide sequence ID" value="XM_043316616.1"/>
</dbReference>
<organism evidence="3 4">
    <name type="scientific">Alternaria atra</name>
    <dbReference type="NCBI Taxonomy" id="119953"/>
    <lineage>
        <taxon>Eukaryota</taxon>
        <taxon>Fungi</taxon>
        <taxon>Dikarya</taxon>
        <taxon>Ascomycota</taxon>
        <taxon>Pezizomycotina</taxon>
        <taxon>Dothideomycetes</taxon>
        <taxon>Pleosporomycetidae</taxon>
        <taxon>Pleosporales</taxon>
        <taxon>Pleosporineae</taxon>
        <taxon>Pleosporaceae</taxon>
        <taxon>Alternaria</taxon>
        <taxon>Alternaria sect. Ulocladioides</taxon>
    </lineage>
</organism>
<dbReference type="Gene3D" id="3.30.160.60">
    <property type="entry name" value="Classic Zinc Finger"/>
    <property type="match status" value="1"/>
</dbReference>
<feature type="domain" description="C2H2-type" evidence="2">
    <location>
        <begin position="467"/>
        <end position="496"/>
    </location>
</feature>
<dbReference type="PANTHER" id="PTHR46179">
    <property type="entry name" value="ZINC FINGER PROTEIN"/>
    <property type="match status" value="1"/>
</dbReference>
<feature type="domain" description="C2H2-type" evidence="2">
    <location>
        <begin position="436"/>
        <end position="461"/>
    </location>
</feature>